<evidence type="ECO:0000313" key="6">
    <source>
        <dbReference type="Proteomes" id="UP000600214"/>
    </source>
</evidence>
<dbReference type="SUPFAM" id="SSF56935">
    <property type="entry name" value="Porins"/>
    <property type="match status" value="1"/>
</dbReference>
<keyword evidence="1" id="KW-0798">TonB box</keyword>
<dbReference type="Gene3D" id="2.170.130.10">
    <property type="entry name" value="TonB-dependent receptor, plug domain"/>
    <property type="match status" value="1"/>
</dbReference>
<feature type="chain" id="PRO_5046575362" evidence="2">
    <location>
        <begin position="40"/>
        <end position="760"/>
    </location>
</feature>
<dbReference type="InterPro" id="IPR012910">
    <property type="entry name" value="Plug_dom"/>
</dbReference>
<name>A0ABQ1YLZ1_9BACT</name>
<keyword evidence="5" id="KW-0675">Receptor</keyword>
<feature type="domain" description="TonB-dependent receptor-like beta-barrel" evidence="3">
    <location>
        <begin position="317"/>
        <end position="687"/>
    </location>
</feature>
<sequence>MGAYHSFGQKTNKAMISNAFTSRLILMAGSLLFALSARAQTRITGEVAGPLGDAIPGAHIRIKGSQSGAVADSLGVFGFETTLRGKQTLIISSLGFKTQQQPITLADSSVRLSITLDDTANTLEAVTISAGSFEASDKAKGASLTPIDAYTVAGNGGDISNALRSLPGAQQVGEREGLFVRGGTNEETRMFVDGTLMKNPNYASVPGIMQPARINLFLFKGVLFNTGGYSALYGQAMSSALILESIDLPEKSSANFSVFPSNLGAGFQHLSKSGRNSYGGGVAYSNQGLYNKVVPQRPDYYRGPEYRSVNANARFKTGKSGMLKAYVAYAESNIGMRNPDTDSASLRSDFRIKNPNIYGTASYRTDLGTDWRLDAGIAYTFDQNTIHNRLLNINNEPVTIPNAPFSAKNSDATRNSHFAQGRAVLTRHFERNQSLRFGGETFYFDDTQTYNGAQNLLRDQLSAAFVETDIHIGGHVAFRPGLRWEYSSLLRKAVLAPRASLGYRLGAGSQLNLAYGIFYQKPENRYLFQNRQLGFSRAEHYVLNYSKKANNRFFRTEVYYKKYNDLVKTLPGIRLGGDGYARGLELFWRDKKTVRNLDYWLTYTYLDTKRNYLDYPERIRPSFTSPHTFTIAIKRFFQEISTNVNVSYSCAAGRPYYDIRAGDDAGTRIYDSGTARAYNVLNLHVSKMMSFFKKSKFRDYSGFAFGANNILGTKQVFGYNYAYDGSFKTPITLPATRFYFVGVFMSLGIDRTEDLLDQNP</sequence>
<dbReference type="InterPro" id="IPR037066">
    <property type="entry name" value="Plug_dom_sf"/>
</dbReference>
<dbReference type="SUPFAM" id="SSF49464">
    <property type="entry name" value="Carboxypeptidase regulatory domain-like"/>
    <property type="match status" value="1"/>
</dbReference>
<keyword evidence="6" id="KW-1185">Reference proteome</keyword>
<protein>
    <submittedName>
        <fullName evidence="5">TonB-dependent receptor</fullName>
    </submittedName>
</protein>
<evidence type="ECO:0000256" key="2">
    <source>
        <dbReference type="SAM" id="SignalP"/>
    </source>
</evidence>
<dbReference type="Proteomes" id="UP000600214">
    <property type="component" value="Unassembled WGS sequence"/>
</dbReference>
<gene>
    <name evidence="5" type="ORF">GCM10007423_16630</name>
</gene>
<evidence type="ECO:0000259" key="3">
    <source>
        <dbReference type="Pfam" id="PF00593"/>
    </source>
</evidence>
<dbReference type="Pfam" id="PF07715">
    <property type="entry name" value="Plug"/>
    <property type="match status" value="1"/>
</dbReference>
<organism evidence="5 6">
    <name type="scientific">Dyadobacter endophyticus</name>
    <dbReference type="NCBI Taxonomy" id="1749036"/>
    <lineage>
        <taxon>Bacteria</taxon>
        <taxon>Pseudomonadati</taxon>
        <taxon>Bacteroidota</taxon>
        <taxon>Cytophagia</taxon>
        <taxon>Cytophagales</taxon>
        <taxon>Spirosomataceae</taxon>
        <taxon>Dyadobacter</taxon>
    </lineage>
</organism>
<feature type="signal peptide" evidence="2">
    <location>
        <begin position="1"/>
        <end position="39"/>
    </location>
</feature>
<evidence type="ECO:0000259" key="4">
    <source>
        <dbReference type="Pfam" id="PF07715"/>
    </source>
</evidence>
<accession>A0ABQ1YLZ1</accession>
<proteinExistence type="inferred from homology"/>
<dbReference type="Gene3D" id="2.60.40.1120">
    <property type="entry name" value="Carboxypeptidase-like, regulatory domain"/>
    <property type="match status" value="1"/>
</dbReference>
<evidence type="ECO:0000256" key="1">
    <source>
        <dbReference type="RuleBase" id="RU003357"/>
    </source>
</evidence>
<feature type="domain" description="TonB-dependent receptor plug" evidence="4">
    <location>
        <begin position="156"/>
        <end position="236"/>
    </location>
</feature>
<dbReference type="Pfam" id="PF13715">
    <property type="entry name" value="CarbopepD_reg_2"/>
    <property type="match status" value="1"/>
</dbReference>
<reference evidence="6" key="1">
    <citation type="journal article" date="2019" name="Int. J. Syst. Evol. Microbiol.">
        <title>The Global Catalogue of Microorganisms (GCM) 10K type strain sequencing project: providing services to taxonomists for standard genome sequencing and annotation.</title>
        <authorList>
            <consortium name="The Broad Institute Genomics Platform"/>
            <consortium name="The Broad Institute Genome Sequencing Center for Infectious Disease"/>
            <person name="Wu L."/>
            <person name="Ma J."/>
        </authorList>
    </citation>
    <scope>NUCLEOTIDE SEQUENCE [LARGE SCALE GENOMIC DNA]</scope>
    <source>
        <strain evidence="6">CGMCC 1.15288</strain>
    </source>
</reference>
<dbReference type="InterPro" id="IPR000531">
    <property type="entry name" value="Beta-barrel_TonB"/>
</dbReference>
<comment type="subcellular location">
    <subcellularLocation>
        <location evidence="1">Cell outer membrane</location>
    </subcellularLocation>
</comment>
<dbReference type="InterPro" id="IPR008969">
    <property type="entry name" value="CarboxyPept-like_regulatory"/>
</dbReference>
<evidence type="ECO:0000313" key="5">
    <source>
        <dbReference type="EMBL" id="GGH29347.1"/>
    </source>
</evidence>
<dbReference type="EMBL" id="BMIA01000001">
    <property type="protein sequence ID" value="GGH29347.1"/>
    <property type="molecule type" value="Genomic_DNA"/>
</dbReference>
<comment type="caution">
    <text evidence="5">The sequence shown here is derived from an EMBL/GenBank/DDBJ whole genome shotgun (WGS) entry which is preliminary data.</text>
</comment>
<comment type="similarity">
    <text evidence="1">Belongs to the TonB-dependent receptor family.</text>
</comment>
<keyword evidence="1" id="KW-0472">Membrane</keyword>
<keyword evidence="2" id="KW-0732">Signal</keyword>
<dbReference type="Pfam" id="PF00593">
    <property type="entry name" value="TonB_dep_Rec_b-barrel"/>
    <property type="match status" value="1"/>
</dbReference>